<dbReference type="Proteomes" id="UP000722791">
    <property type="component" value="Unassembled WGS sequence"/>
</dbReference>
<evidence type="ECO:0000313" key="2">
    <source>
        <dbReference type="EMBL" id="GIL99673.1"/>
    </source>
</evidence>
<accession>A0A8J4G1R5</accession>
<organism evidence="2 3">
    <name type="scientific">Volvox reticuliferus</name>
    <dbReference type="NCBI Taxonomy" id="1737510"/>
    <lineage>
        <taxon>Eukaryota</taxon>
        <taxon>Viridiplantae</taxon>
        <taxon>Chlorophyta</taxon>
        <taxon>core chlorophytes</taxon>
        <taxon>Chlorophyceae</taxon>
        <taxon>CS clade</taxon>
        <taxon>Chlamydomonadales</taxon>
        <taxon>Volvocaceae</taxon>
        <taxon>Volvox</taxon>
    </lineage>
</organism>
<feature type="region of interest" description="Disordered" evidence="1">
    <location>
        <begin position="84"/>
        <end position="132"/>
    </location>
</feature>
<reference evidence="2" key="1">
    <citation type="journal article" date="2021" name="Proc. Natl. Acad. Sci. U.S.A.">
        <title>Three genomes in the algal genus Volvox reveal the fate of a haploid sex-determining region after a transition to homothallism.</title>
        <authorList>
            <person name="Yamamoto K."/>
            <person name="Hamaji T."/>
            <person name="Kawai-Toyooka H."/>
            <person name="Matsuzaki R."/>
            <person name="Takahashi F."/>
            <person name="Nishimura Y."/>
            <person name="Kawachi M."/>
            <person name="Noguchi H."/>
            <person name="Minakuchi Y."/>
            <person name="Umen J.G."/>
            <person name="Toyoda A."/>
            <person name="Nozaki H."/>
        </authorList>
    </citation>
    <scope>NUCLEOTIDE SEQUENCE</scope>
    <source>
        <strain evidence="2">NIES-3785</strain>
    </source>
</reference>
<feature type="region of interest" description="Disordered" evidence="1">
    <location>
        <begin position="1"/>
        <end position="31"/>
    </location>
</feature>
<name>A0A8J4G1R5_9CHLO</name>
<gene>
    <name evidence="2" type="ORF">Vretimale_4825</name>
</gene>
<evidence type="ECO:0000256" key="1">
    <source>
        <dbReference type="SAM" id="MobiDB-lite"/>
    </source>
</evidence>
<dbReference type="EMBL" id="BNCQ01000006">
    <property type="protein sequence ID" value="GIL99673.1"/>
    <property type="molecule type" value="Genomic_DNA"/>
</dbReference>
<proteinExistence type="predicted"/>
<comment type="caution">
    <text evidence="2">The sequence shown here is derived from an EMBL/GenBank/DDBJ whole genome shotgun (WGS) entry which is preliminary data.</text>
</comment>
<feature type="non-terminal residue" evidence="2">
    <location>
        <position position="230"/>
    </location>
</feature>
<evidence type="ECO:0000313" key="3">
    <source>
        <dbReference type="Proteomes" id="UP000722791"/>
    </source>
</evidence>
<sequence length="230" mass="24021">MDATVTNTYRGNHGGFRLHGDSPGAETTATASTSSAVNITLGDLDPNLTDDELVDCLVGTSGITKRQFQAFATLVDEVYEAYGISGAPRSGSSRRRVPYRHQPSMQESLLPPPPLPSPRGAPGGCSRLPHPAGAMNRGARYRWLEADISPKGGDGGECTSSPTRGSGFHATGCSARRCPPAASPLHHTYSSLQLQGMGAPLSALPTLLLPRRWTDGVAAAAATPIPQLPP</sequence>
<dbReference type="AlphaFoldDB" id="A0A8J4G1R5"/>
<feature type="compositionally biased region" description="Pro residues" evidence="1">
    <location>
        <begin position="110"/>
        <end position="119"/>
    </location>
</feature>
<protein>
    <submittedName>
        <fullName evidence="2">Uncharacterized protein</fullName>
    </submittedName>
</protein>
<feature type="compositionally biased region" description="Polar residues" evidence="1">
    <location>
        <begin position="1"/>
        <end position="10"/>
    </location>
</feature>